<dbReference type="OrthoDB" id="294251at2759"/>
<reference evidence="3" key="2">
    <citation type="submission" date="2020-12" db="UniProtKB">
        <authorList>
            <consortium name="WormBaseParasite"/>
        </authorList>
    </citation>
    <scope>IDENTIFICATION</scope>
</reference>
<proteinExistence type="predicted"/>
<dbReference type="EMBL" id="LN609528">
    <property type="protein sequence ID" value="CEF63254.1"/>
    <property type="molecule type" value="Genomic_DNA"/>
</dbReference>
<sequence length="452" mass="52259">MATVHSSLVQLWSDDNTCILLFDAKYDKLHRKPSFNETNDEMEDNVEISALMYFDNTLWVGTVDGYLMLYEVKEGEHVPSVKKISSETCEKDETSESKIKYPTGKRISPDFNLEEYTNMPYHMKNICYIPTKDEITQVEAMREDDLIKNDERTTRFSVSIEPFDKDCFSNNSEKRQRKTTIIGSTFKLHEENDEVYNNYKKRQTVLSVKKCCNIKPVSSNGSIGHSDDTYSRTPIFRKYSHVRTSNNMSNECDIASPSCFSNTNQSQEFDDLFEIYSDEDSSHFTDTNGLAVDYLAERTPINKTVNISRRKLSRCPRSIDTSDFILQSKISEASDDEENMLNQTHLRRKDLEFEDNRKPSSIQDRNIHLELLMKLKISDESIQSIIASKANEEDIVLTGTGKYNTSEEALLIWRQEPATKLWINDPIEDKSLTKMLMNKKSFRFAFLQPSAS</sequence>
<evidence type="ECO:0000313" key="1">
    <source>
        <dbReference type="EMBL" id="CEF63254.1"/>
    </source>
</evidence>
<accession>A0A090L700</accession>
<dbReference type="eggNOG" id="KOG2058">
    <property type="taxonomic scope" value="Eukaryota"/>
</dbReference>
<dbReference type="WormBase" id="SRAE_1000151700">
    <property type="protein sequence ID" value="SRP04940"/>
    <property type="gene ID" value="WBGene00258124"/>
</dbReference>
<dbReference type="AlphaFoldDB" id="A0A090L700"/>
<evidence type="ECO:0000313" key="4">
    <source>
        <dbReference type="WormBase" id="SRAE_1000151700"/>
    </source>
</evidence>
<keyword evidence="2" id="KW-1185">Reference proteome</keyword>
<dbReference type="RefSeq" id="XP_024502456.1">
    <property type="nucleotide sequence ID" value="XM_024648483.1"/>
</dbReference>
<evidence type="ECO:0000313" key="3">
    <source>
        <dbReference type="WBParaSite" id="SRAE_1000151700.1"/>
    </source>
</evidence>
<name>A0A090L700_STRRB</name>
<protein>
    <submittedName>
        <fullName evidence="1 3">Uncharacterized protein</fullName>
    </submittedName>
</protein>
<organism evidence="1">
    <name type="scientific">Strongyloides ratti</name>
    <name type="common">Parasitic roundworm</name>
    <dbReference type="NCBI Taxonomy" id="34506"/>
    <lineage>
        <taxon>Eukaryota</taxon>
        <taxon>Metazoa</taxon>
        <taxon>Ecdysozoa</taxon>
        <taxon>Nematoda</taxon>
        <taxon>Chromadorea</taxon>
        <taxon>Rhabditida</taxon>
        <taxon>Tylenchina</taxon>
        <taxon>Panagrolaimomorpha</taxon>
        <taxon>Strongyloidoidea</taxon>
        <taxon>Strongyloididae</taxon>
        <taxon>Strongyloides</taxon>
    </lineage>
</organism>
<reference evidence="1 2" key="1">
    <citation type="submission" date="2014-09" db="EMBL/GenBank/DDBJ databases">
        <authorList>
            <person name="Martin A.A."/>
        </authorList>
    </citation>
    <scope>NUCLEOTIDE SEQUENCE</scope>
    <source>
        <strain evidence="2">ED321</strain>
        <strain evidence="1">ED321 Heterogonic</strain>
    </source>
</reference>
<evidence type="ECO:0000313" key="2">
    <source>
        <dbReference type="Proteomes" id="UP000035682"/>
    </source>
</evidence>
<dbReference type="WBParaSite" id="SRAE_1000151700.1">
    <property type="protein sequence ID" value="SRAE_1000151700.1"/>
    <property type="gene ID" value="WBGene00258124"/>
</dbReference>
<dbReference type="OMA" id="WINDPIE"/>
<dbReference type="CTD" id="36375619"/>
<dbReference type="Proteomes" id="UP000035682">
    <property type="component" value="Unplaced"/>
</dbReference>
<dbReference type="STRING" id="34506.A0A090L700"/>
<dbReference type="GeneID" id="36375619"/>
<gene>
    <name evidence="1 3 4" type="ORF">SRAE_1000151700</name>
</gene>